<protein>
    <submittedName>
        <fullName evidence="1">Uncharacterized protein</fullName>
    </submittedName>
</protein>
<dbReference type="Gene3D" id="3.40.366.10">
    <property type="entry name" value="Malonyl-Coenzyme A Acyl Carrier Protein, domain 2"/>
    <property type="match status" value="1"/>
</dbReference>
<accession>A0A386WZZ8</accession>
<dbReference type="RefSeq" id="WP_120573362.1">
    <property type="nucleotide sequence ID" value="NZ_CP024087.1"/>
</dbReference>
<organism evidence="1 2">
    <name type="scientific">Micromonospora tulbaghiae</name>
    <dbReference type="NCBI Taxonomy" id="479978"/>
    <lineage>
        <taxon>Bacteria</taxon>
        <taxon>Bacillati</taxon>
        <taxon>Actinomycetota</taxon>
        <taxon>Actinomycetes</taxon>
        <taxon>Micromonosporales</taxon>
        <taxon>Micromonosporaceae</taxon>
        <taxon>Micromonospora</taxon>
    </lineage>
</organism>
<sequence>MLTEDFTAAFYSGDISAHPDLRFVAEARQAAYSIGIADALADRGIRPDIIGGSSLGFMIGATIAGAIDRREFFEYLRHSTSSPLHPEGEPPQGIAVCVVPHTEGVEGFLGDRTDVHLACEIGQFIDGKNGMYMFSGYVDALRELAAEKPAGLVNVVTVLGGGHSPLQQFRYDWIAPHVETMTFSDPKVPLVSGLSDRKLTTAEEVRTDLLRNSVTTTQMAYVIRGLDREGTQLALVLGVSSAAGMFVFPFQVFPVAAPSDFEAVGSAIYEAGIPLSAG</sequence>
<dbReference type="InterPro" id="IPR016035">
    <property type="entry name" value="Acyl_Trfase/lysoPLipase"/>
</dbReference>
<dbReference type="Gene3D" id="3.30.70.250">
    <property type="entry name" value="Malonyl-CoA ACP transacylase, ACP-binding"/>
    <property type="match status" value="1"/>
</dbReference>
<dbReference type="GO" id="GO:0016740">
    <property type="term" value="F:transferase activity"/>
    <property type="evidence" value="ECO:0007669"/>
    <property type="project" value="InterPro"/>
</dbReference>
<dbReference type="SUPFAM" id="SSF52151">
    <property type="entry name" value="FabD/lysophospholipase-like"/>
    <property type="match status" value="1"/>
</dbReference>
<dbReference type="Proteomes" id="UP000267804">
    <property type="component" value="Chromosome"/>
</dbReference>
<evidence type="ECO:0000313" key="1">
    <source>
        <dbReference type="EMBL" id="AYF31954.1"/>
    </source>
</evidence>
<dbReference type="EMBL" id="CP024087">
    <property type="protein sequence ID" value="AYF31954.1"/>
    <property type="molecule type" value="Genomic_DNA"/>
</dbReference>
<dbReference type="AlphaFoldDB" id="A0A386WZZ8"/>
<proteinExistence type="predicted"/>
<name>A0A386WZZ8_9ACTN</name>
<evidence type="ECO:0000313" key="2">
    <source>
        <dbReference type="Proteomes" id="UP000267804"/>
    </source>
</evidence>
<dbReference type="KEGG" id="mtua:CSH63_31775"/>
<gene>
    <name evidence="1" type="ORF">CSH63_31775</name>
</gene>
<dbReference type="InterPro" id="IPR001227">
    <property type="entry name" value="Ac_transferase_dom_sf"/>
</dbReference>
<reference evidence="1 2" key="1">
    <citation type="submission" date="2017-10" db="EMBL/GenBank/DDBJ databases">
        <title>Integration of genomic and chemical information greatly accelerates assignment of the full stereostructure of myelolactone, a potent inhibitor of myeloma from a marine-derived Micromonospora.</title>
        <authorList>
            <person name="Kim M.C."/>
            <person name="Machado H."/>
            <person name="Jensen P.R."/>
            <person name="Fenical W."/>
        </authorList>
    </citation>
    <scope>NUCLEOTIDE SEQUENCE [LARGE SCALE GENOMIC DNA]</scope>
    <source>
        <strain evidence="1 2">CNY-010</strain>
    </source>
</reference>